<dbReference type="EMBL" id="JBHSMD010000003">
    <property type="protein sequence ID" value="MFC5493718.1"/>
    <property type="molecule type" value="Genomic_DNA"/>
</dbReference>
<gene>
    <name evidence="2" type="ORF">ACFPKY_11445</name>
</gene>
<name>A0ABW0N399_9ACTN</name>
<evidence type="ECO:0000256" key="1">
    <source>
        <dbReference type="SAM" id="SignalP"/>
    </source>
</evidence>
<proteinExistence type="predicted"/>
<organism evidence="2 3">
    <name type="scientific">Nocardioides caricicola</name>
    <dbReference type="NCBI Taxonomy" id="634770"/>
    <lineage>
        <taxon>Bacteria</taxon>
        <taxon>Bacillati</taxon>
        <taxon>Actinomycetota</taxon>
        <taxon>Actinomycetes</taxon>
        <taxon>Propionibacteriales</taxon>
        <taxon>Nocardioidaceae</taxon>
        <taxon>Nocardioides</taxon>
    </lineage>
</organism>
<protein>
    <recommendedName>
        <fullName evidence="4">Lipoprotein</fullName>
    </recommendedName>
</protein>
<keyword evidence="1" id="KW-0732">Signal</keyword>
<sequence length="280" mass="29908">MRLAAGLAVLLLAGCGSETAIEADPAGAPYDGPMVVELDHRDRASALEASGAAGLALECAGDPRRGGGGAYEDGLETVQDSPQEALGNWREQERAAVPEDGYRVERVEDGRVLLSYDVGEETKAAVVVHDDVTDFDGDTGWGVEAWATCDPAELGVEVAEELGFEVWQDDGGAPVPTTEVVSYAGPEHCDWQDLTFLRIGFATDVDRRFDQYVSGDLGFGMSTDPDPSATLPGDAVDTGWSREGQELWLGDEPRAAYLVDSDDPRQVERWPALDEPAGCM</sequence>
<accession>A0ABW0N399</accession>
<dbReference type="PROSITE" id="PS51257">
    <property type="entry name" value="PROKAR_LIPOPROTEIN"/>
    <property type="match status" value="1"/>
</dbReference>
<evidence type="ECO:0008006" key="4">
    <source>
        <dbReference type="Google" id="ProtNLM"/>
    </source>
</evidence>
<comment type="caution">
    <text evidence="2">The sequence shown here is derived from an EMBL/GenBank/DDBJ whole genome shotgun (WGS) entry which is preliminary data.</text>
</comment>
<feature type="chain" id="PRO_5047382352" description="Lipoprotein" evidence="1">
    <location>
        <begin position="23"/>
        <end position="280"/>
    </location>
</feature>
<keyword evidence="3" id="KW-1185">Reference proteome</keyword>
<evidence type="ECO:0000313" key="3">
    <source>
        <dbReference type="Proteomes" id="UP001595956"/>
    </source>
</evidence>
<feature type="signal peptide" evidence="1">
    <location>
        <begin position="1"/>
        <end position="22"/>
    </location>
</feature>
<evidence type="ECO:0000313" key="2">
    <source>
        <dbReference type="EMBL" id="MFC5493718.1"/>
    </source>
</evidence>
<dbReference type="RefSeq" id="WP_345173248.1">
    <property type="nucleotide sequence ID" value="NZ_BAABFQ010000004.1"/>
</dbReference>
<reference evidence="3" key="1">
    <citation type="journal article" date="2019" name="Int. J. Syst. Evol. Microbiol.">
        <title>The Global Catalogue of Microorganisms (GCM) 10K type strain sequencing project: providing services to taxonomists for standard genome sequencing and annotation.</title>
        <authorList>
            <consortium name="The Broad Institute Genomics Platform"/>
            <consortium name="The Broad Institute Genome Sequencing Center for Infectious Disease"/>
            <person name="Wu L."/>
            <person name="Ma J."/>
        </authorList>
    </citation>
    <scope>NUCLEOTIDE SEQUENCE [LARGE SCALE GENOMIC DNA]</scope>
    <source>
        <strain evidence="3">KACC 13778</strain>
    </source>
</reference>
<dbReference type="Proteomes" id="UP001595956">
    <property type="component" value="Unassembled WGS sequence"/>
</dbReference>